<comment type="caution">
    <text evidence="1">The sequence shown here is derived from an EMBL/GenBank/DDBJ whole genome shotgun (WGS) entry which is preliminary data.</text>
</comment>
<dbReference type="EMBL" id="SRYV01000003">
    <property type="protein sequence ID" value="TGY16830.1"/>
    <property type="molecule type" value="Genomic_DNA"/>
</dbReference>
<evidence type="ECO:0000313" key="1">
    <source>
        <dbReference type="EMBL" id="TGY16830.1"/>
    </source>
</evidence>
<sequence>MDNKEKFLSDEKAIFNFATDLYYKNKSMEDLVEVQEQKDLLSLNHKAAQEFNEINTALASYCQPQVKAILQVSSNAEDISPDFNMMKVQVDQLIQNYDNLRKLIQLQERILAKKDKTLSKSWQDMKTQIDQMDIDKMKAIQKGLEK</sequence>
<dbReference type="Proteomes" id="UP000309117">
    <property type="component" value="Unassembled WGS sequence"/>
</dbReference>
<reference evidence="1 2" key="1">
    <citation type="submission" date="2019-04" db="EMBL/GenBank/DDBJ databases">
        <title>Microbes associate with the intestines of laboratory mice.</title>
        <authorList>
            <person name="Navarre W."/>
            <person name="Wong E."/>
            <person name="Huang K."/>
            <person name="Tropini C."/>
            <person name="Ng K."/>
            <person name="Yu B."/>
        </authorList>
    </citation>
    <scope>NUCLEOTIDE SEQUENCE [LARGE SCALE GENOMIC DNA]</scope>
    <source>
        <strain evidence="1 2">NM61_E11</strain>
    </source>
</reference>
<dbReference type="RefSeq" id="WP_135960260.1">
    <property type="nucleotide sequence ID" value="NZ_AQFR02000001.1"/>
</dbReference>
<accession>A0A4V6RD27</accession>
<evidence type="ECO:0000313" key="2">
    <source>
        <dbReference type="Proteomes" id="UP000309117"/>
    </source>
</evidence>
<organism evidence="1 2">
    <name type="scientific">Lactobacillus intestinalis</name>
    <dbReference type="NCBI Taxonomy" id="151781"/>
    <lineage>
        <taxon>Bacteria</taxon>
        <taxon>Bacillati</taxon>
        <taxon>Bacillota</taxon>
        <taxon>Bacilli</taxon>
        <taxon>Lactobacillales</taxon>
        <taxon>Lactobacillaceae</taxon>
        <taxon>Lactobacillus</taxon>
    </lineage>
</organism>
<name>A0A4V6RD27_9LACO</name>
<protein>
    <submittedName>
        <fullName evidence="1">Uncharacterized protein</fullName>
    </submittedName>
</protein>
<dbReference type="AlphaFoldDB" id="A0A4V6RD27"/>
<gene>
    <name evidence="1" type="ORF">E5351_02210</name>
</gene>
<proteinExistence type="predicted"/>